<keyword evidence="1" id="KW-0732">Signal</keyword>
<dbReference type="AlphaFoldDB" id="A0A367XXI7"/>
<dbReference type="EMBL" id="QLNQ01000028">
    <property type="protein sequence ID" value="RCK57522.1"/>
    <property type="molecule type" value="Genomic_DNA"/>
</dbReference>
<comment type="caution">
    <text evidence="2">The sequence shown here is derived from an EMBL/GenBank/DDBJ whole genome shotgun (WGS) entry which is preliminary data.</text>
</comment>
<gene>
    <name evidence="2" type="primary">PGA48</name>
    <name evidence="2" type="ORF">Cantr_07013</name>
</gene>
<accession>A0A367XXI7</accession>
<proteinExistence type="predicted"/>
<feature type="chain" id="PRO_5017074428" evidence="1">
    <location>
        <begin position="21"/>
        <end position="137"/>
    </location>
</feature>
<keyword evidence="3" id="KW-1185">Reference proteome</keyword>
<dbReference type="Proteomes" id="UP000253472">
    <property type="component" value="Unassembled WGS sequence"/>
</dbReference>
<name>A0A367XXI7_9ASCO</name>
<feature type="signal peptide" evidence="1">
    <location>
        <begin position="1"/>
        <end position="20"/>
    </location>
</feature>
<organism evidence="2 3">
    <name type="scientific">Candida viswanathii</name>
    <dbReference type="NCBI Taxonomy" id="5486"/>
    <lineage>
        <taxon>Eukaryota</taxon>
        <taxon>Fungi</taxon>
        <taxon>Dikarya</taxon>
        <taxon>Ascomycota</taxon>
        <taxon>Saccharomycotina</taxon>
        <taxon>Pichiomycetes</taxon>
        <taxon>Debaryomycetaceae</taxon>
        <taxon>Candida/Lodderomyces clade</taxon>
        <taxon>Candida</taxon>
    </lineage>
</organism>
<evidence type="ECO:0000313" key="2">
    <source>
        <dbReference type="EMBL" id="RCK57522.1"/>
    </source>
</evidence>
<reference evidence="2 3" key="1">
    <citation type="submission" date="2018-06" db="EMBL/GenBank/DDBJ databases">
        <title>Whole genome sequencing of Candida tropicalis (genome annotated by CSBL at Korea University).</title>
        <authorList>
            <person name="Ahn J."/>
        </authorList>
    </citation>
    <scope>NUCLEOTIDE SEQUENCE [LARGE SCALE GENOMIC DNA]</scope>
    <source>
        <strain evidence="2 3">ATCC 20962</strain>
    </source>
</reference>
<evidence type="ECO:0000256" key="1">
    <source>
        <dbReference type="SAM" id="SignalP"/>
    </source>
</evidence>
<sequence>MLKQFIISFILAAIACAASATVTVTSTVSGLTTYVADTTDLTINGEVITLTGPTTLTITEECTIDYLTTTVETQTPAITLPSDATSANAVPVVSLQGNTTTTPESNYTVIAANGADRLLGSAALAGAVAAVVVVGAM</sequence>
<dbReference type="STRING" id="5486.A0A367XXI7"/>
<protein>
    <submittedName>
        <fullName evidence="2">Cell wall protein PGA48</fullName>
    </submittedName>
</protein>
<dbReference type="PROSITE" id="PS51257">
    <property type="entry name" value="PROKAR_LIPOPROTEIN"/>
    <property type="match status" value="1"/>
</dbReference>
<evidence type="ECO:0000313" key="3">
    <source>
        <dbReference type="Proteomes" id="UP000253472"/>
    </source>
</evidence>